<keyword evidence="2" id="KW-0472">Membrane</keyword>
<feature type="compositionally biased region" description="Basic and acidic residues" evidence="1">
    <location>
        <begin position="359"/>
        <end position="372"/>
    </location>
</feature>
<sequence length="488" mass="53908">MLPFGLKIAWFILSLTGLLGCFIFSWAFARTAGSKWCALLYCVGNLLLQGMFCLGMIYRMDPFDMPQSFCIVQNTVMSFGTFLLTGITLVYSMATSMAVNKPKTWGDSGNALRWQNTYAIPLVVFPVLASAIHIPLVLKLNSLHPSDDMFCDSSSPEWVRFLGYAGLPFVALWPALYLSIRSILQIHKTNQHLLRARTDSIIDDFTAAPKKKRRSIKEISLSSTKPKRHVSVRREPISPAIESPALVARKFHLPFNAPLFIHSTSESRRASRQSNQLGVVDQHSDDASSRVSVTLPTFANPSDGLTLVDGRGERGGGETPGGGDHDDVAQKDREWEQALAVACGSDSIHELDDADGDWNEDKGELSEPDSSKDGYVMAEAVPYSGSSSRPTSVSLSATGIPYKKPRREPPGLSPFLWQIILFQFAFIFVQFLACISTFVDVVTRRATPTALGTHHFALLLAAWGPVFMFGMLPLFPPFVIWTRSNYGM</sequence>
<organism evidence="3 4">
    <name type="scientific">Gymnopilus dilepis</name>
    <dbReference type="NCBI Taxonomy" id="231916"/>
    <lineage>
        <taxon>Eukaryota</taxon>
        <taxon>Fungi</taxon>
        <taxon>Dikarya</taxon>
        <taxon>Basidiomycota</taxon>
        <taxon>Agaricomycotina</taxon>
        <taxon>Agaricomycetes</taxon>
        <taxon>Agaricomycetidae</taxon>
        <taxon>Agaricales</taxon>
        <taxon>Agaricineae</taxon>
        <taxon>Hymenogastraceae</taxon>
        <taxon>Gymnopilus</taxon>
    </lineage>
</organism>
<keyword evidence="2" id="KW-1133">Transmembrane helix</keyword>
<dbReference type="InParanoid" id="A0A409W4M0"/>
<evidence type="ECO:0000313" key="4">
    <source>
        <dbReference type="Proteomes" id="UP000284706"/>
    </source>
</evidence>
<dbReference type="AlphaFoldDB" id="A0A409W4M0"/>
<keyword evidence="4" id="KW-1185">Reference proteome</keyword>
<feature type="transmembrane region" description="Helical" evidence="2">
    <location>
        <begin position="458"/>
        <end position="481"/>
    </location>
</feature>
<feature type="region of interest" description="Disordered" evidence="1">
    <location>
        <begin position="351"/>
        <end position="372"/>
    </location>
</feature>
<feature type="transmembrane region" description="Helical" evidence="2">
    <location>
        <begin position="119"/>
        <end position="138"/>
    </location>
</feature>
<reference evidence="3 4" key="1">
    <citation type="journal article" date="2018" name="Evol. Lett.">
        <title>Horizontal gene cluster transfer increased hallucinogenic mushroom diversity.</title>
        <authorList>
            <person name="Reynolds H.T."/>
            <person name="Vijayakumar V."/>
            <person name="Gluck-Thaler E."/>
            <person name="Korotkin H.B."/>
            <person name="Matheny P.B."/>
            <person name="Slot J.C."/>
        </authorList>
    </citation>
    <scope>NUCLEOTIDE SEQUENCE [LARGE SCALE GENOMIC DNA]</scope>
    <source>
        <strain evidence="3 4">SRW20</strain>
    </source>
</reference>
<dbReference type="OrthoDB" id="3256745at2759"/>
<dbReference type="EMBL" id="NHYE01005405">
    <property type="protein sequence ID" value="PPQ73442.1"/>
    <property type="molecule type" value="Genomic_DNA"/>
</dbReference>
<feature type="compositionally biased region" description="Polar residues" evidence="1">
    <location>
        <begin position="289"/>
        <end position="300"/>
    </location>
</feature>
<feature type="transmembrane region" description="Helical" evidence="2">
    <location>
        <begin position="158"/>
        <end position="178"/>
    </location>
</feature>
<protein>
    <submittedName>
        <fullName evidence="3">Uncharacterized protein</fullName>
    </submittedName>
</protein>
<feature type="transmembrane region" description="Helical" evidence="2">
    <location>
        <begin position="36"/>
        <end position="58"/>
    </location>
</feature>
<name>A0A409W4M0_9AGAR</name>
<keyword evidence="2" id="KW-0812">Transmembrane</keyword>
<dbReference type="PROSITE" id="PS51257">
    <property type="entry name" value="PROKAR_LIPOPROTEIN"/>
    <property type="match status" value="1"/>
</dbReference>
<comment type="caution">
    <text evidence="3">The sequence shown here is derived from an EMBL/GenBank/DDBJ whole genome shotgun (WGS) entry which is preliminary data.</text>
</comment>
<dbReference type="Proteomes" id="UP000284706">
    <property type="component" value="Unassembled WGS sequence"/>
</dbReference>
<feature type="transmembrane region" description="Helical" evidence="2">
    <location>
        <begin position="415"/>
        <end position="438"/>
    </location>
</feature>
<evidence type="ECO:0000256" key="2">
    <source>
        <dbReference type="SAM" id="Phobius"/>
    </source>
</evidence>
<feature type="transmembrane region" description="Helical" evidence="2">
    <location>
        <begin position="6"/>
        <end position="29"/>
    </location>
</feature>
<feature type="region of interest" description="Disordered" evidence="1">
    <location>
        <begin position="271"/>
        <end position="328"/>
    </location>
</feature>
<gene>
    <name evidence="3" type="ORF">CVT26_015829</name>
</gene>
<evidence type="ECO:0000256" key="1">
    <source>
        <dbReference type="SAM" id="MobiDB-lite"/>
    </source>
</evidence>
<accession>A0A409W4M0</accession>
<evidence type="ECO:0000313" key="3">
    <source>
        <dbReference type="EMBL" id="PPQ73442.1"/>
    </source>
</evidence>
<proteinExistence type="predicted"/>
<feature type="transmembrane region" description="Helical" evidence="2">
    <location>
        <begin position="78"/>
        <end position="99"/>
    </location>
</feature>